<comment type="similarity">
    <text evidence="1">Belongs to the FAM114 family.</text>
</comment>
<gene>
    <name evidence="4" type="ORF">CRM22_010222</name>
</gene>
<dbReference type="Proteomes" id="UP000308267">
    <property type="component" value="Unassembled WGS sequence"/>
</dbReference>
<keyword evidence="5" id="KW-1185">Reference proteome</keyword>
<dbReference type="EMBL" id="SJOL01009709">
    <property type="protein sequence ID" value="TGZ56095.1"/>
    <property type="molecule type" value="Genomic_DNA"/>
</dbReference>
<feature type="compositionally biased region" description="Polar residues" evidence="3">
    <location>
        <begin position="111"/>
        <end position="120"/>
    </location>
</feature>
<comment type="caution">
    <text evidence="4">The sequence shown here is derived from an EMBL/GenBank/DDBJ whole genome shotgun (WGS) entry which is preliminary data.</text>
</comment>
<proteinExistence type="inferred from homology"/>
<feature type="compositionally biased region" description="Basic and acidic residues" evidence="3">
    <location>
        <begin position="256"/>
        <end position="274"/>
    </location>
</feature>
<feature type="region of interest" description="Disordered" evidence="3">
    <location>
        <begin position="111"/>
        <end position="145"/>
    </location>
</feature>
<evidence type="ECO:0008006" key="6">
    <source>
        <dbReference type="Google" id="ProtNLM"/>
    </source>
</evidence>
<dbReference type="Pfam" id="PF05334">
    <property type="entry name" value="DUF719"/>
    <property type="match status" value="1"/>
</dbReference>
<protein>
    <recommendedName>
        <fullName evidence="6">Protein FAM114A2</fullName>
    </recommendedName>
</protein>
<dbReference type="PANTHER" id="PTHR12842:SF6">
    <property type="entry name" value="FI01459P"/>
    <property type="match status" value="1"/>
</dbReference>
<feature type="region of interest" description="Disordered" evidence="3">
    <location>
        <begin position="250"/>
        <end position="311"/>
    </location>
</feature>
<organism evidence="4 5">
    <name type="scientific">Opisthorchis felineus</name>
    <dbReference type="NCBI Taxonomy" id="147828"/>
    <lineage>
        <taxon>Eukaryota</taxon>
        <taxon>Metazoa</taxon>
        <taxon>Spiralia</taxon>
        <taxon>Lophotrochozoa</taxon>
        <taxon>Platyhelminthes</taxon>
        <taxon>Trematoda</taxon>
        <taxon>Digenea</taxon>
        <taxon>Opisthorchiida</taxon>
        <taxon>Opisthorchiata</taxon>
        <taxon>Opisthorchiidae</taxon>
        <taxon>Opisthorchis</taxon>
    </lineage>
</organism>
<feature type="region of interest" description="Disordered" evidence="3">
    <location>
        <begin position="1"/>
        <end position="21"/>
    </location>
</feature>
<evidence type="ECO:0000313" key="5">
    <source>
        <dbReference type="Proteomes" id="UP000308267"/>
    </source>
</evidence>
<dbReference type="PANTHER" id="PTHR12842">
    <property type="entry name" value="FI01459P"/>
    <property type="match status" value="1"/>
</dbReference>
<evidence type="ECO:0000256" key="3">
    <source>
        <dbReference type="SAM" id="MobiDB-lite"/>
    </source>
</evidence>
<evidence type="ECO:0000313" key="4">
    <source>
        <dbReference type="EMBL" id="TGZ56095.1"/>
    </source>
</evidence>
<accession>A0A4S2L0J4</accession>
<dbReference type="AlphaFoldDB" id="A0A4S2L0J4"/>
<keyword evidence="2" id="KW-0597">Phosphoprotein</keyword>
<dbReference type="InterPro" id="IPR007998">
    <property type="entry name" value="DUF719"/>
</dbReference>
<feature type="compositionally biased region" description="Basic and acidic residues" evidence="3">
    <location>
        <begin position="121"/>
        <end position="132"/>
    </location>
</feature>
<feature type="region of interest" description="Disordered" evidence="3">
    <location>
        <begin position="46"/>
        <end position="78"/>
    </location>
</feature>
<feature type="region of interest" description="Disordered" evidence="3">
    <location>
        <begin position="414"/>
        <end position="438"/>
    </location>
</feature>
<sequence>MCDEDSDKYESADEGVDLPLKPICSPKTSDAISIELTKSPAQLATAAEVHGGGPIDQKTADRKKKTRKSKSQPKKAKVFKTGLKDALELTLVQKVAEPTCFFQVKSPSQEISWNVGSSSSHQKEENRVKPDSDQSTIDSHAERSSHIVYELSTTVRDEGDAEVARNSHDSVVVSATHEEPSEMSPPTSQVQDRDDFIQVEAEGSTTPVLDDSQWNPDVISFAASNFVRGVGGGLSTLAGVLTHAIQTAVEDEPADVTERQKERQTREEAERESIAEAWSSVWNSTWGTGGWGEDEDSQLPDPDLSTESKPVSAMVNNETSSASVSDLAASTHEEPTSFWGWSGASSFAQQLATSLQTKSLTLVQEGVNVLEKIGKKTMSVIEENDPGFQYTKKFLRPPGLRDRPNLSQVIREAYERDQSSLSHTDSTARDTPNKGSLSAHLERNRALVHLEALELVSDQAESQLHIRLQQLPEQTQDLTLETIWCTLQLEDAEDNETETYFEDATVLKLLKNTGDSKDLYGCRPEDLSEEHMRVWIVLQQSLSELKLIYSGERLLKSLTEFWNRIQDTQSENNAETLFAAAIITLADVTSAYLEYLHKVAECILVRDHEALLDISWLTSVVATLFHAAFRLQSATSLEYIKLIKTSRKSLTGQTIEFSPPVTSTTQFVANILLECNNAQTYLRNAARLLVPVFQLACLNSSLEVESN</sequence>
<dbReference type="OrthoDB" id="5597648at2759"/>
<name>A0A4S2L0J4_OPIFE</name>
<evidence type="ECO:0000256" key="2">
    <source>
        <dbReference type="ARBA" id="ARBA00022553"/>
    </source>
</evidence>
<feature type="compositionally biased region" description="Acidic residues" evidence="3">
    <location>
        <begin position="1"/>
        <end position="16"/>
    </location>
</feature>
<reference evidence="4 5" key="1">
    <citation type="journal article" date="2019" name="BMC Genomics">
        <title>New insights from Opisthorchis felineus genome: update on genomics of the epidemiologically important liver flukes.</title>
        <authorList>
            <person name="Ershov N.I."/>
            <person name="Mordvinov V.A."/>
            <person name="Prokhortchouk E.B."/>
            <person name="Pakharukova M.Y."/>
            <person name="Gunbin K.V."/>
            <person name="Ustyantsev K."/>
            <person name="Genaev M.A."/>
            <person name="Blinov A.G."/>
            <person name="Mazur A."/>
            <person name="Boulygina E."/>
            <person name="Tsygankova S."/>
            <person name="Khrameeva E."/>
            <person name="Chekanov N."/>
            <person name="Fan G."/>
            <person name="Xiao A."/>
            <person name="Zhang H."/>
            <person name="Xu X."/>
            <person name="Yang H."/>
            <person name="Solovyev V."/>
            <person name="Lee S.M."/>
            <person name="Liu X."/>
            <person name="Afonnikov D.A."/>
            <person name="Skryabin K.G."/>
        </authorList>
    </citation>
    <scope>NUCLEOTIDE SEQUENCE [LARGE SCALE GENOMIC DNA]</scope>
    <source>
        <strain evidence="4">AK-0245</strain>
        <tissue evidence="4">Whole organism</tissue>
    </source>
</reference>
<feature type="compositionally biased region" description="Basic residues" evidence="3">
    <location>
        <begin position="61"/>
        <end position="78"/>
    </location>
</feature>
<evidence type="ECO:0000256" key="1">
    <source>
        <dbReference type="ARBA" id="ARBA00006903"/>
    </source>
</evidence>